<dbReference type="OrthoDB" id="258392at2759"/>
<evidence type="ECO:0000256" key="4">
    <source>
        <dbReference type="ARBA" id="ARBA00022729"/>
    </source>
</evidence>
<keyword evidence="4 8" id="KW-0732">Signal</keyword>
<dbReference type="CDD" id="cd07061">
    <property type="entry name" value="HP_HAP_like"/>
    <property type="match status" value="1"/>
</dbReference>
<feature type="chain" id="PRO_5028288970" description="acid phosphatase" evidence="8">
    <location>
        <begin position="35"/>
        <end position="458"/>
    </location>
</feature>
<keyword evidence="7" id="KW-0325">Glycoprotein</keyword>
<keyword evidence="9" id="KW-1185">Reference proteome</keyword>
<protein>
    <recommendedName>
        <fullName evidence="3">acid phosphatase</fullName>
        <ecNumber evidence="3">3.1.3.2</ecNumber>
    </recommendedName>
</protein>
<proteinExistence type="inferred from homology"/>
<comment type="similarity">
    <text evidence="2">Belongs to the histidine acid phosphatase family.</text>
</comment>
<dbReference type="CTD" id="55"/>
<dbReference type="Pfam" id="PF00328">
    <property type="entry name" value="His_Phos_2"/>
    <property type="match status" value="1"/>
</dbReference>
<evidence type="ECO:0000256" key="2">
    <source>
        <dbReference type="ARBA" id="ARBA00005375"/>
    </source>
</evidence>
<evidence type="ECO:0000256" key="7">
    <source>
        <dbReference type="ARBA" id="ARBA00023180"/>
    </source>
</evidence>
<dbReference type="PANTHER" id="PTHR11567:SF211">
    <property type="entry name" value="PROSTATIC ACID PHOSPHATASE"/>
    <property type="match status" value="1"/>
</dbReference>
<dbReference type="Gene3D" id="3.40.50.1240">
    <property type="entry name" value="Phosphoglycerate mutase-like"/>
    <property type="match status" value="1"/>
</dbReference>
<evidence type="ECO:0000256" key="5">
    <source>
        <dbReference type="ARBA" id="ARBA00022801"/>
    </source>
</evidence>
<dbReference type="InterPro" id="IPR050645">
    <property type="entry name" value="Histidine_acid_phosphatase"/>
</dbReference>
<organism evidence="9 10">
    <name type="scientific">Bison bison bison</name>
    <name type="common">North American plains bison</name>
    <dbReference type="NCBI Taxonomy" id="43346"/>
    <lineage>
        <taxon>Eukaryota</taxon>
        <taxon>Metazoa</taxon>
        <taxon>Chordata</taxon>
        <taxon>Craniata</taxon>
        <taxon>Vertebrata</taxon>
        <taxon>Euteleostomi</taxon>
        <taxon>Mammalia</taxon>
        <taxon>Eutheria</taxon>
        <taxon>Laurasiatheria</taxon>
        <taxon>Artiodactyla</taxon>
        <taxon>Ruminantia</taxon>
        <taxon>Pecora</taxon>
        <taxon>Bovidae</taxon>
        <taxon>Bovinae</taxon>
        <taxon>Bison</taxon>
    </lineage>
</organism>
<feature type="signal peptide" evidence="8">
    <location>
        <begin position="1"/>
        <end position="34"/>
    </location>
</feature>
<gene>
    <name evidence="10" type="primary">ACPP</name>
</gene>
<dbReference type="GO" id="GO:0003993">
    <property type="term" value="F:acid phosphatase activity"/>
    <property type="evidence" value="ECO:0007669"/>
    <property type="project" value="UniProtKB-EC"/>
</dbReference>
<dbReference type="GO" id="GO:0005886">
    <property type="term" value="C:plasma membrane"/>
    <property type="evidence" value="ECO:0007669"/>
    <property type="project" value="TreeGrafter"/>
</dbReference>
<evidence type="ECO:0000313" key="9">
    <source>
        <dbReference type="Proteomes" id="UP000515208"/>
    </source>
</evidence>
<dbReference type="SUPFAM" id="SSF53254">
    <property type="entry name" value="Phosphoglycerate mutase-like"/>
    <property type="match status" value="1"/>
</dbReference>
<dbReference type="RefSeq" id="XP_010837879.1">
    <property type="nucleotide sequence ID" value="XM_010839577.1"/>
</dbReference>
<dbReference type="InterPro" id="IPR033379">
    <property type="entry name" value="Acid_Pase_AS"/>
</dbReference>
<dbReference type="AlphaFoldDB" id="A0A6P3HFG0"/>
<dbReference type="GeneID" id="104988296"/>
<comment type="catalytic activity">
    <reaction evidence="1">
        <text>a phosphate monoester + H2O = an alcohol + phosphate</text>
        <dbReference type="Rhea" id="RHEA:15017"/>
        <dbReference type="ChEBI" id="CHEBI:15377"/>
        <dbReference type="ChEBI" id="CHEBI:30879"/>
        <dbReference type="ChEBI" id="CHEBI:43474"/>
        <dbReference type="ChEBI" id="CHEBI:67140"/>
        <dbReference type="EC" id="3.1.3.2"/>
    </reaction>
</comment>
<dbReference type="PROSITE" id="PS00616">
    <property type="entry name" value="HIS_ACID_PHOSPHAT_1"/>
    <property type="match status" value="1"/>
</dbReference>
<dbReference type="PROSITE" id="PS00778">
    <property type="entry name" value="HIS_ACID_PHOSPHAT_2"/>
    <property type="match status" value="1"/>
</dbReference>
<evidence type="ECO:0000313" key="10">
    <source>
        <dbReference type="RefSeq" id="XP_010837879.1"/>
    </source>
</evidence>
<keyword evidence="6" id="KW-1015">Disulfide bond</keyword>
<evidence type="ECO:0000256" key="6">
    <source>
        <dbReference type="ARBA" id="ARBA00023157"/>
    </source>
</evidence>
<dbReference type="KEGG" id="bbis:104988296"/>
<name>A0A6P3HFG0_BISBB</name>
<reference evidence="10" key="1">
    <citation type="submission" date="2025-08" db="UniProtKB">
        <authorList>
            <consortium name="RefSeq"/>
        </authorList>
    </citation>
    <scope>IDENTIFICATION</scope>
    <source>
        <tissue evidence="10">Blood</tissue>
    </source>
</reference>
<evidence type="ECO:0000256" key="1">
    <source>
        <dbReference type="ARBA" id="ARBA00000032"/>
    </source>
</evidence>
<evidence type="ECO:0000256" key="8">
    <source>
        <dbReference type="SAM" id="SignalP"/>
    </source>
</evidence>
<dbReference type="InterPro" id="IPR029033">
    <property type="entry name" value="His_PPase_superfam"/>
</dbReference>
<evidence type="ECO:0000256" key="3">
    <source>
        <dbReference type="ARBA" id="ARBA00012646"/>
    </source>
</evidence>
<dbReference type="PANTHER" id="PTHR11567">
    <property type="entry name" value="ACID PHOSPHATASE-RELATED"/>
    <property type="match status" value="1"/>
</dbReference>
<dbReference type="EC" id="3.1.3.2" evidence="3"/>
<keyword evidence="5" id="KW-0378">Hydrolase</keyword>
<dbReference type="InterPro" id="IPR000560">
    <property type="entry name" value="His_Pase_clade-2"/>
</dbReference>
<dbReference type="FunFam" id="3.40.50.1240:FF:000010">
    <property type="entry name" value="Prostatic acid phosphatase"/>
    <property type="match status" value="1"/>
</dbReference>
<sequence length="458" mass="52505">MRNAALLMTRATSLRLSLLLLLSFLPDLDGGVRAKELRFVTLVFRHGDRSPIETFPNDPIKESSWPQGFGQLTQLGMAQHYELGQYIRKRYENFLNESYKREQVHVRSTDIDRTLMSAMTNLAALFPPEGISIWNPSLPWQPIPVHTVPVSEDQLLYLPFRNCPRFQELQSETLISEEFQKRLLPYKDFIEVLPKLTGYHDQDLLGIWSKVYDPLFCEGVHNFTLPSWATEDTMTKLKEISELSLLSLYGIHKQKEKSRLQGAPLLIYLHKGVLINEILNHMKSATQPSNRRKLIMYSAHDTTVSGLQMALDVYNGILPPYASCHMMELYFQDGSKDHPCHHLLPGVWYPNGAAVYPHPLWALLAERLLWKHMNRWLNKGRHARPTPCDAAFKGQASTLWALCCPLNLPREGSEFTATQGQPPNALMNEHPNYLGLLIVVLILVQASHSARRKFFCNR</sequence>
<dbReference type="Proteomes" id="UP000515208">
    <property type="component" value="Unplaced"/>
</dbReference>
<accession>A0A6P3HFG0</accession>